<dbReference type="AlphaFoldDB" id="A0A7J7NUV3"/>
<evidence type="ECO:0000313" key="4">
    <source>
        <dbReference type="EMBL" id="KAF6170883.1"/>
    </source>
</evidence>
<protein>
    <recommendedName>
        <fullName evidence="3">Plastocyanin-like domain-containing protein</fullName>
    </recommendedName>
</protein>
<evidence type="ECO:0000313" key="5">
    <source>
        <dbReference type="Proteomes" id="UP000541444"/>
    </source>
</evidence>
<accession>A0A7J7NUV3</accession>
<evidence type="ECO:0000256" key="1">
    <source>
        <dbReference type="ARBA" id="ARBA00010609"/>
    </source>
</evidence>
<organism evidence="4 5">
    <name type="scientific">Kingdonia uniflora</name>
    <dbReference type="NCBI Taxonomy" id="39325"/>
    <lineage>
        <taxon>Eukaryota</taxon>
        <taxon>Viridiplantae</taxon>
        <taxon>Streptophyta</taxon>
        <taxon>Embryophyta</taxon>
        <taxon>Tracheophyta</taxon>
        <taxon>Spermatophyta</taxon>
        <taxon>Magnoliopsida</taxon>
        <taxon>Ranunculales</taxon>
        <taxon>Circaeasteraceae</taxon>
        <taxon>Kingdonia</taxon>
    </lineage>
</organism>
<evidence type="ECO:0000259" key="3">
    <source>
        <dbReference type="Pfam" id="PF07732"/>
    </source>
</evidence>
<evidence type="ECO:0000256" key="2">
    <source>
        <dbReference type="SAM" id="MobiDB-lite"/>
    </source>
</evidence>
<dbReference type="Proteomes" id="UP000541444">
    <property type="component" value="Unassembled WGS sequence"/>
</dbReference>
<comment type="similarity">
    <text evidence="1">Belongs to the multicopper oxidase family.</text>
</comment>
<dbReference type="Gene3D" id="2.60.40.420">
    <property type="entry name" value="Cupredoxins - blue copper proteins"/>
    <property type="match status" value="1"/>
</dbReference>
<name>A0A7J7NUV3_9MAGN</name>
<feature type="region of interest" description="Disordered" evidence="2">
    <location>
        <begin position="1"/>
        <end position="34"/>
    </location>
</feature>
<proteinExistence type="inferred from homology"/>
<comment type="caution">
    <text evidence="4">The sequence shown here is derived from an EMBL/GenBank/DDBJ whole genome shotgun (WGS) entry which is preliminary data.</text>
</comment>
<gene>
    <name evidence="4" type="ORF">GIB67_014700</name>
</gene>
<reference evidence="4 5" key="1">
    <citation type="journal article" date="2020" name="IScience">
        <title>Genome Sequencing of the Endangered Kingdonia uniflora (Circaeasteraceae, Ranunculales) Reveals Potential Mechanisms of Evolutionary Specialization.</title>
        <authorList>
            <person name="Sun Y."/>
            <person name="Deng T."/>
            <person name="Zhang A."/>
            <person name="Moore M.J."/>
            <person name="Landis J.B."/>
            <person name="Lin N."/>
            <person name="Zhang H."/>
            <person name="Zhang X."/>
            <person name="Huang J."/>
            <person name="Zhang X."/>
            <person name="Sun H."/>
            <person name="Wang H."/>
        </authorList>
    </citation>
    <scope>NUCLEOTIDE SEQUENCE [LARGE SCALE GENOMIC DNA]</scope>
    <source>
        <strain evidence="4">TB1705</strain>
        <tissue evidence="4">Leaf</tissue>
    </source>
</reference>
<feature type="domain" description="Plastocyanin-like" evidence="3">
    <location>
        <begin position="181"/>
        <end position="217"/>
    </location>
</feature>
<dbReference type="EMBL" id="JACGCM010000554">
    <property type="protein sequence ID" value="KAF6170883.1"/>
    <property type="molecule type" value="Genomic_DNA"/>
</dbReference>
<dbReference type="InterPro" id="IPR011707">
    <property type="entry name" value="Cu-oxidase-like_N"/>
</dbReference>
<dbReference type="InterPro" id="IPR008972">
    <property type="entry name" value="Cupredoxin"/>
</dbReference>
<keyword evidence="5" id="KW-1185">Reference proteome</keyword>
<dbReference type="GO" id="GO:0005507">
    <property type="term" value="F:copper ion binding"/>
    <property type="evidence" value="ECO:0007669"/>
    <property type="project" value="InterPro"/>
</dbReference>
<dbReference type="OrthoDB" id="1602505at2759"/>
<sequence>MVVKPIPLDFDAMSTPRKKKPTSSSARNGDNLPVTPMVRTNAVIRSSVNGGGYMSKMVDFNKGERNVRNSCAVSFSSMSKFPRSKSEKRISTPPPRLRNTRLVAYNNLDQDMQSSLKKPQGMSVQPQLQSSNPMEKNIPLCPCHCQESLAYLESYNLLTWSKKTGTKLSKENHLIDLYVNKHIGTPWCDRTEGLTQCPITPGDTFMYQFMVDRGRGARRWAWSLAGRGARRENVNL</sequence>
<dbReference type="Pfam" id="PF07732">
    <property type="entry name" value="Cu-oxidase_3"/>
    <property type="match status" value="1"/>
</dbReference>